<dbReference type="EMBL" id="DS268412">
    <property type="protein sequence ID" value="EFP05707.1"/>
    <property type="molecule type" value="Genomic_DNA"/>
</dbReference>
<dbReference type="HOGENOM" id="CLU_2199338_0_0_1"/>
<accession>E3LQ08</accession>
<protein>
    <submittedName>
        <fullName evidence="1">Uncharacterized protein</fullName>
    </submittedName>
</protein>
<dbReference type="eggNOG" id="KOG0503">
    <property type="taxonomic scope" value="Eukaryota"/>
</dbReference>
<keyword evidence="2" id="KW-1185">Reference proteome</keyword>
<dbReference type="InParanoid" id="E3LQ08"/>
<evidence type="ECO:0000313" key="2">
    <source>
        <dbReference type="Proteomes" id="UP000008281"/>
    </source>
</evidence>
<dbReference type="STRING" id="31234.E3LQ08"/>
<proteinExistence type="predicted"/>
<name>E3LQ08_CAERE</name>
<dbReference type="Proteomes" id="UP000008281">
    <property type="component" value="Unassembled WGS sequence"/>
</dbReference>
<organism evidence="2">
    <name type="scientific">Caenorhabditis remanei</name>
    <name type="common">Caenorhabditis vulgaris</name>
    <dbReference type="NCBI Taxonomy" id="31234"/>
    <lineage>
        <taxon>Eukaryota</taxon>
        <taxon>Metazoa</taxon>
        <taxon>Ecdysozoa</taxon>
        <taxon>Nematoda</taxon>
        <taxon>Chromadorea</taxon>
        <taxon>Rhabditida</taxon>
        <taxon>Rhabditina</taxon>
        <taxon>Rhabditomorpha</taxon>
        <taxon>Rhabditoidea</taxon>
        <taxon>Rhabditidae</taxon>
        <taxon>Peloderinae</taxon>
        <taxon>Caenorhabditis</taxon>
    </lineage>
</organism>
<gene>
    <name evidence="1" type="ORF">CRE_27370</name>
</gene>
<sequence>MIYLSLTRAIPLRLVKRAAFQPNSALYRKMSDNSTCPPINIRRCSCTSEGLSPKKSITSPSWDRRPSKILDENHLPKQLLVQHHHNDGAFLRNISATVSHFQSVFFVKHVQ</sequence>
<reference evidence="1" key="1">
    <citation type="submission" date="2007-07" db="EMBL/GenBank/DDBJ databases">
        <title>PCAP assembly of the Caenorhabditis remanei genome.</title>
        <authorList>
            <consortium name="The Caenorhabditis remanei Sequencing Consortium"/>
            <person name="Wilson R.K."/>
        </authorList>
    </citation>
    <scope>NUCLEOTIDE SEQUENCE [LARGE SCALE GENOMIC DNA]</scope>
    <source>
        <strain evidence="1">PB4641</strain>
    </source>
</reference>
<evidence type="ECO:0000313" key="1">
    <source>
        <dbReference type="EMBL" id="EFP05707.1"/>
    </source>
</evidence>
<dbReference type="AlphaFoldDB" id="E3LQ08"/>